<gene>
    <name evidence="8" type="ordered locus">TERTU_0806</name>
</gene>
<name>C5BPJ1_TERTT</name>
<keyword evidence="3" id="KW-1003">Cell membrane</keyword>
<sequence length="446" mass="46876">MQAKFTQGSIFRHVCVMTFASTAGLLALFLVDLVDMYWLSLLGIVELAAAIGYAGSILFFTLAMSIGLTIGCSALVSQSVGRNSREQTQRLVANLFTVIVLISTPVAVAAMVGTPWFLQLLGAEGAAASYAESYLTIILPSLPVMTLAMACGGVMRALGQAKASMYLTLVAGGVNAVLDPILIFGLDWGIEGAAAATVIARLAMLTYGLERIMRGFHLLGKPAWSSWPQDAWHFLQTGLPAVLTNLATPIGVAYVTAIMAQFGDAAVAGNAVISKVQPLAFAGLFALSGSIGPIAGQNYGAGNRERVMQTLHASVKFTLAYTLVACAILLILSGFFIDAFNATGEAASLIRAYCYGFSTMFFFFGITFCTNALFNNLRMAHWATIFNFSKATLFTMPFASVGAAMGGPVGILAGVYIGSIIVAAAGYFTAYSKIRALPMPATPNAS</sequence>
<keyword evidence="9" id="KW-1185">Reference proteome</keyword>
<dbReference type="InterPro" id="IPR052031">
    <property type="entry name" value="Membrane_Transporter-Flippase"/>
</dbReference>
<dbReference type="STRING" id="377629.TERTU_0806"/>
<dbReference type="NCBIfam" id="TIGR00797">
    <property type="entry name" value="matE"/>
    <property type="match status" value="1"/>
</dbReference>
<dbReference type="Pfam" id="PF01554">
    <property type="entry name" value="MatE"/>
    <property type="match status" value="2"/>
</dbReference>
<comment type="subcellular location">
    <subcellularLocation>
        <location evidence="1">Cell inner membrane</location>
        <topology evidence="1">Multi-pass membrane protein</topology>
    </subcellularLocation>
</comment>
<keyword evidence="5 7" id="KW-1133">Transmembrane helix</keyword>
<feature type="transmembrane region" description="Helical" evidence="7">
    <location>
        <begin position="411"/>
        <end position="430"/>
    </location>
</feature>
<protein>
    <submittedName>
        <fullName evidence="8">MATE efflux family protein</fullName>
    </submittedName>
</protein>
<dbReference type="OrthoDB" id="9806302at2"/>
<evidence type="ECO:0000256" key="6">
    <source>
        <dbReference type="ARBA" id="ARBA00023136"/>
    </source>
</evidence>
<dbReference type="PIRSF" id="PIRSF006603">
    <property type="entry name" value="DinF"/>
    <property type="match status" value="1"/>
</dbReference>
<feature type="transmembrane region" description="Helical" evidence="7">
    <location>
        <begin position="318"/>
        <end position="337"/>
    </location>
</feature>
<feature type="transmembrane region" description="Helical" evidence="7">
    <location>
        <begin position="12"/>
        <end position="31"/>
    </location>
</feature>
<evidence type="ECO:0000256" key="3">
    <source>
        <dbReference type="ARBA" id="ARBA00022475"/>
    </source>
</evidence>
<dbReference type="GO" id="GO:0042910">
    <property type="term" value="F:xenobiotic transmembrane transporter activity"/>
    <property type="evidence" value="ECO:0007669"/>
    <property type="project" value="InterPro"/>
</dbReference>
<dbReference type="GO" id="GO:0015297">
    <property type="term" value="F:antiporter activity"/>
    <property type="evidence" value="ECO:0007669"/>
    <property type="project" value="InterPro"/>
</dbReference>
<dbReference type="InterPro" id="IPR048279">
    <property type="entry name" value="MdtK-like"/>
</dbReference>
<dbReference type="PANTHER" id="PTHR43549">
    <property type="entry name" value="MULTIDRUG RESISTANCE PROTEIN YPNP-RELATED"/>
    <property type="match status" value="1"/>
</dbReference>
<keyword evidence="2" id="KW-0813">Transport</keyword>
<organism evidence="8 9">
    <name type="scientific">Teredinibacter turnerae (strain ATCC 39867 / T7901)</name>
    <dbReference type="NCBI Taxonomy" id="377629"/>
    <lineage>
        <taxon>Bacteria</taxon>
        <taxon>Pseudomonadati</taxon>
        <taxon>Pseudomonadota</taxon>
        <taxon>Gammaproteobacteria</taxon>
        <taxon>Cellvibrionales</taxon>
        <taxon>Cellvibrionaceae</taxon>
        <taxon>Teredinibacter</taxon>
    </lineage>
</organism>
<dbReference type="EMBL" id="CP001614">
    <property type="protein sequence ID" value="ACR11176.1"/>
    <property type="molecule type" value="Genomic_DNA"/>
</dbReference>
<reference evidence="8 9" key="1">
    <citation type="journal article" date="2009" name="PLoS ONE">
        <title>The complete genome of Teredinibacter turnerae T7901: an intracellular endosymbiont of marine wood-boring bivalves (shipworms).</title>
        <authorList>
            <person name="Yang J.C."/>
            <person name="Madupu R."/>
            <person name="Durkin A.S."/>
            <person name="Ekborg N.A."/>
            <person name="Pedamallu C.S."/>
            <person name="Hostetler J.B."/>
            <person name="Radune D."/>
            <person name="Toms B.S."/>
            <person name="Henrissat B."/>
            <person name="Coutinho P.M."/>
            <person name="Schwarz S."/>
            <person name="Field L."/>
            <person name="Trindade-Silva A.E."/>
            <person name="Soares C.A.G."/>
            <person name="Elshahawi S."/>
            <person name="Hanora A."/>
            <person name="Schmidt E.W."/>
            <person name="Haygood M.G."/>
            <person name="Posfai J."/>
            <person name="Benner J."/>
            <person name="Madinger C."/>
            <person name="Nove J."/>
            <person name="Anton B."/>
            <person name="Chaudhary K."/>
            <person name="Foster J."/>
            <person name="Holman A."/>
            <person name="Kumar S."/>
            <person name="Lessard P.A."/>
            <person name="Luyten Y.A."/>
            <person name="Slatko B."/>
            <person name="Wood N."/>
            <person name="Wu B."/>
            <person name="Teplitski M."/>
            <person name="Mougous J.D."/>
            <person name="Ward N."/>
            <person name="Eisen J.A."/>
            <person name="Badger J.H."/>
            <person name="Distel D.L."/>
        </authorList>
    </citation>
    <scope>NUCLEOTIDE SEQUENCE [LARGE SCALE GENOMIC DNA]</scope>
    <source>
        <strain evidence="9">ATCC 39867 / T7901</strain>
    </source>
</reference>
<dbReference type="KEGG" id="ttu:TERTU_0806"/>
<dbReference type="PANTHER" id="PTHR43549:SF2">
    <property type="entry name" value="MULTIDRUG RESISTANCE PROTEIN NORM-RELATED"/>
    <property type="match status" value="1"/>
</dbReference>
<feature type="transmembrane region" description="Helical" evidence="7">
    <location>
        <begin position="37"/>
        <end position="70"/>
    </location>
</feature>
<evidence type="ECO:0000256" key="1">
    <source>
        <dbReference type="ARBA" id="ARBA00004429"/>
    </source>
</evidence>
<dbReference type="eggNOG" id="COG0534">
    <property type="taxonomic scope" value="Bacteria"/>
</dbReference>
<evidence type="ECO:0000313" key="9">
    <source>
        <dbReference type="Proteomes" id="UP000009080"/>
    </source>
</evidence>
<keyword evidence="4 7" id="KW-0812">Transmembrane</keyword>
<dbReference type="HOGENOM" id="CLU_012893_0_1_6"/>
<feature type="transmembrane region" description="Helical" evidence="7">
    <location>
        <begin position="133"/>
        <end position="154"/>
    </location>
</feature>
<dbReference type="InterPro" id="IPR002528">
    <property type="entry name" value="MATE_fam"/>
</dbReference>
<dbReference type="Proteomes" id="UP000009080">
    <property type="component" value="Chromosome"/>
</dbReference>
<dbReference type="GO" id="GO:0005886">
    <property type="term" value="C:plasma membrane"/>
    <property type="evidence" value="ECO:0007669"/>
    <property type="project" value="UniProtKB-SubCell"/>
</dbReference>
<feature type="transmembrane region" description="Helical" evidence="7">
    <location>
        <begin position="349"/>
        <end position="373"/>
    </location>
</feature>
<feature type="transmembrane region" description="Helical" evidence="7">
    <location>
        <begin position="91"/>
        <end position="113"/>
    </location>
</feature>
<evidence type="ECO:0000256" key="7">
    <source>
        <dbReference type="SAM" id="Phobius"/>
    </source>
</evidence>
<feature type="transmembrane region" description="Helical" evidence="7">
    <location>
        <begin position="385"/>
        <end position="405"/>
    </location>
</feature>
<proteinExistence type="predicted"/>
<evidence type="ECO:0000256" key="2">
    <source>
        <dbReference type="ARBA" id="ARBA00022448"/>
    </source>
</evidence>
<evidence type="ECO:0000256" key="4">
    <source>
        <dbReference type="ARBA" id="ARBA00022692"/>
    </source>
</evidence>
<dbReference type="AlphaFoldDB" id="C5BPJ1"/>
<accession>C5BPJ1</accession>
<keyword evidence="6 7" id="KW-0472">Membrane</keyword>
<evidence type="ECO:0000256" key="5">
    <source>
        <dbReference type="ARBA" id="ARBA00022989"/>
    </source>
</evidence>
<evidence type="ECO:0000313" key="8">
    <source>
        <dbReference type="EMBL" id="ACR11176.1"/>
    </source>
</evidence>